<feature type="compositionally biased region" description="Basic residues" evidence="1">
    <location>
        <begin position="136"/>
        <end position="148"/>
    </location>
</feature>
<dbReference type="AlphaFoldDB" id="A0A8S4G286"/>
<protein>
    <submittedName>
        <fullName evidence="2">(diamondback moth) hypothetical protein</fullName>
    </submittedName>
</protein>
<feature type="region of interest" description="Disordered" evidence="1">
    <location>
        <begin position="107"/>
        <end position="155"/>
    </location>
</feature>
<organism evidence="2 3">
    <name type="scientific">Plutella xylostella</name>
    <name type="common">Diamondback moth</name>
    <name type="synonym">Plutella maculipennis</name>
    <dbReference type="NCBI Taxonomy" id="51655"/>
    <lineage>
        <taxon>Eukaryota</taxon>
        <taxon>Metazoa</taxon>
        <taxon>Ecdysozoa</taxon>
        <taxon>Arthropoda</taxon>
        <taxon>Hexapoda</taxon>
        <taxon>Insecta</taxon>
        <taxon>Pterygota</taxon>
        <taxon>Neoptera</taxon>
        <taxon>Endopterygota</taxon>
        <taxon>Lepidoptera</taxon>
        <taxon>Glossata</taxon>
        <taxon>Ditrysia</taxon>
        <taxon>Yponomeutoidea</taxon>
        <taxon>Plutellidae</taxon>
        <taxon>Plutella</taxon>
    </lineage>
</organism>
<comment type="caution">
    <text evidence="2">The sequence shown here is derived from an EMBL/GenBank/DDBJ whole genome shotgun (WGS) entry which is preliminary data.</text>
</comment>
<name>A0A8S4G286_PLUXY</name>
<reference evidence="2" key="1">
    <citation type="submission" date="2020-11" db="EMBL/GenBank/DDBJ databases">
        <authorList>
            <person name="Whiteford S."/>
        </authorList>
    </citation>
    <scope>NUCLEOTIDE SEQUENCE</scope>
</reference>
<feature type="region of interest" description="Disordered" evidence="1">
    <location>
        <begin position="530"/>
        <end position="550"/>
    </location>
</feature>
<dbReference type="EMBL" id="CAJHNJ030000080">
    <property type="protein sequence ID" value="CAG9134546.1"/>
    <property type="molecule type" value="Genomic_DNA"/>
</dbReference>
<sequence length="605" mass="68414">MKCWKTQDRDHIGGNVKVKMVNHLKSPYRKEPDFDNIVDQLCTRLQDIKDHGSTEVGMHLDSLEQREAVRRYYAAFPALKKGEESPQQYYLPPPAWCRKIPDNTSKVKMQSESLSKDYNSKKKLSTGKERRNSYHGQRKGKKRSHNHSRSFDSKEHLPEWVTHEGVWDMETQDPIKEFIKAIAVDEGYGTCENTVTDDFREMAQAKLRMQAEWDEGQVKWDVGQAEWDVGQLGWDAGLDERWPGEDELKPRSPIEEELYAKFEAKFDRSIEALWARDATPDECQELPIDFHDLLASPSDQRDKCETVWSPTDQRDKCETVWSPTDKCEAVWSPCVSPAQRLTERLQPLNLNEPLDLSRPFIADEPFSLYSCDGIYEAVAGVGDVMRSLAALNHSRGSRFAEVVPRRAPRPPPPPRPAPAPPRHDDDPLVSERTHFKPIRRSPPPAPARYADGATFDVRASLSPAPFSRSPSGFLRLPGDDLRYLEYRTRSINYGRLGLTPAQREGNDLDDAACFRLKFAVTAAECAVQTDPPAESGRAKRMRGAEGGDEREWDELLSDISAATGLAGGAGGERKRRHSARRCPRACAVPHAPFLRCGDAARPLTR</sequence>
<feature type="compositionally biased region" description="Pro residues" evidence="1">
    <location>
        <begin position="409"/>
        <end position="420"/>
    </location>
</feature>
<feature type="region of interest" description="Disordered" evidence="1">
    <location>
        <begin position="399"/>
        <end position="450"/>
    </location>
</feature>
<evidence type="ECO:0000256" key="1">
    <source>
        <dbReference type="SAM" id="MobiDB-lite"/>
    </source>
</evidence>
<proteinExistence type="predicted"/>
<evidence type="ECO:0000313" key="2">
    <source>
        <dbReference type="EMBL" id="CAG9134546.1"/>
    </source>
</evidence>
<dbReference type="Proteomes" id="UP000653454">
    <property type="component" value="Unassembled WGS sequence"/>
</dbReference>
<keyword evidence="3" id="KW-1185">Reference proteome</keyword>
<feature type="compositionally biased region" description="Basic and acidic residues" evidence="1">
    <location>
        <begin position="421"/>
        <end position="434"/>
    </location>
</feature>
<gene>
    <name evidence="2" type="ORF">PLXY2_LOCUS12803</name>
</gene>
<feature type="compositionally biased region" description="Basic and acidic residues" evidence="1">
    <location>
        <begin position="114"/>
        <end position="132"/>
    </location>
</feature>
<accession>A0A8S4G286</accession>
<evidence type="ECO:0000313" key="3">
    <source>
        <dbReference type="Proteomes" id="UP000653454"/>
    </source>
</evidence>